<feature type="binding site" evidence="6">
    <location>
        <position position="158"/>
    </location>
    <ligand>
        <name>S-adenosyl-L-methionine</name>
        <dbReference type="ChEBI" id="CHEBI:59789"/>
    </ligand>
</feature>
<dbReference type="HAMAP" id="MF_00735">
    <property type="entry name" value="Methyltr_PrmA"/>
    <property type="match status" value="1"/>
</dbReference>
<comment type="similarity">
    <text evidence="1 6">Belongs to the methyltransferase superfamily. PrmA family.</text>
</comment>
<gene>
    <name evidence="6" type="primary">prmA</name>
    <name evidence="7" type="ORF">ZNDK_0458</name>
</gene>
<dbReference type="PIRSF" id="PIRSF000401">
    <property type="entry name" value="RPL11_MTase"/>
    <property type="match status" value="1"/>
</dbReference>
<evidence type="ECO:0000313" key="8">
    <source>
        <dbReference type="Proteomes" id="UP000505077"/>
    </source>
</evidence>
<keyword evidence="7" id="KW-0687">Ribonucleoprotein</keyword>
<evidence type="ECO:0000256" key="5">
    <source>
        <dbReference type="ARBA" id="ARBA00022691"/>
    </source>
</evidence>
<comment type="catalytic activity">
    <reaction evidence="6">
        <text>L-lysyl-[protein] + 3 S-adenosyl-L-methionine = N(6),N(6),N(6)-trimethyl-L-lysyl-[protein] + 3 S-adenosyl-L-homocysteine + 3 H(+)</text>
        <dbReference type="Rhea" id="RHEA:54192"/>
        <dbReference type="Rhea" id="RHEA-COMP:9752"/>
        <dbReference type="Rhea" id="RHEA-COMP:13826"/>
        <dbReference type="ChEBI" id="CHEBI:15378"/>
        <dbReference type="ChEBI" id="CHEBI:29969"/>
        <dbReference type="ChEBI" id="CHEBI:57856"/>
        <dbReference type="ChEBI" id="CHEBI:59789"/>
        <dbReference type="ChEBI" id="CHEBI:61961"/>
    </reaction>
</comment>
<dbReference type="PANTHER" id="PTHR43648">
    <property type="entry name" value="ELECTRON TRANSFER FLAVOPROTEIN BETA SUBUNIT LYSINE METHYLTRANSFERASE"/>
    <property type="match status" value="1"/>
</dbReference>
<evidence type="ECO:0000256" key="3">
    <source>
        <dbReference type="ARBA" id="ARBA00022603"/>
    </source>
</evidence>
<keyword evidence="4 6" id="KW-0808">Transferase</keyword>
<protein>
    <recommendedName>
        <fullName evidence="6">Ribosomal protein L11 methyltransferase</fullName>
        <shortName evidence="6">L11 Mtase</shortName>
        <ecNumber evidence="6">2.1.1.-</ecNumber>
    </recommendedName>
</protein>
<name>A0A6L2R570_9BACT</name>
<dbReference type="Gene3D" id="3.40.50.150">
    <property type="entry name" value="Vaccinia Virus protein VP39"/>
    <property type="match status" value="1"/>
</dbReference>
<keyword evidence="3 6" id="KW-0489">Methyltransferase</keyword>
<dbReference type="GO" id="GO:0005840">
    <property type="term" value="C:ribosome"/>
    <property type="evidence" value="ECO:0007669"/>
    <property type="project" value="UniProtKB-KW"/>
</dbReference>
<evidence type="ECO:0000256" key="1">
    <source>
        <dbReference type="ARBA" id="ARBA00009741"/>
    </source>
</evidence>
<dbReference type="GO" id="GO:0008276">
    <property type="term" value="F:protein methyltransferase activity"/>
    <property type="evidence" value="ECO:0007669"/>
    <property type="project" value="UniProtKB-UniRule"/>
</dbReference>
<dbReference type="InterPro" id="IPR050078">
    <property type="entry name" value="Ribosomal_L11_MeTrfase_PrmA"/>
</dbReference>
<dbReference type="EC" id="2.1.1.-" evidence="6"/>
<evidence type="ECO:0000256" key="2">
    <source>
        <dbReference type="ARBA" id="ARBA00022490"/>
    </source>
</evidence>
<keyword evidence="2 6" id="KW-0963">Cytoplasm</keyword>
<dbReference type="GO" id="GO:0032259">
    <property type="term" value="P:methylation"/>
    <property type="evidence" value="ECO:0007669"/>
    <property type="project" value="UniProtKB-KW"/>
</dbReference>
<comment type="function">
    <text evidence="6">Methylates ribosomal protein L11.</text>
</comment>
<evidence type="ECO:0000313" key="7">
    <source>
        <dbReference type="EMBL" id="GFH62687.1"/>
    </source>
</evidence>
<sequence length="282" mass="30556">MKKYWHRLELLCAKESVDRINGLLALHAAFGWEEDHLPSGETRFVIHSENADTLRVVQDACIKNMPTVSCKLHKVAARDWLAAWREFFTPVYCGSRFVVLPPWLENDADFADRTHIVINPKSAFGTGHHATTALCLRVLSDLLESGRIVPGQTFFDLGTGSGILGIACGKSGLRGLCVDTDLLAIKNTLENSCLNATDCEIAVGSVEAAAKRKFDLVLSNILAGPLTEMAPAITGVCADGACLLLSGLLAVQADSVERAYAALGWAPACRAYNGEWCALLWR</sequence>
<organism evidence="7 8">
    <name type="scientific">Candidatus Desulfovibrio kirbyi</name>
    <dbReference type="NCBI Taxonomy" id="2696086"/>
    <lineage>
        <taxon>Bacteria</taxon>
        <taxon>Pseudomonadati</taxon>
        <taxon>Thermodesulfobacteriota</taxon>
        <taxon>Desulfovibrionia</taxon>
        <taxon>Desulfovibrionales</taxon>
        <taxon>Desulfovibrionaceae</taxon>
        <taxon>Desulfovibrio</taxon>
    </lineage>
</organism>
<keyword evidence="7" id="KW-0689">Ribosomal protein</keyword>
<dbReference type="PANTHER" id="PTHR43648:SF1">
    <property type="entry name" value="ELECTRON TRANSFER FLAVOPROTEIN BETA SUBUNIT LYSINE METHYLTRANSFERASE"/>
    <property type="match status" value="1"/>
</dbReference>
<feature type="binding site" evidence="6">
    <location>
        <position position="220"/>
    </location>
    <ligand>
        <name>S-adenosyl-L-methionine</name>
        <dbReference type="ChEBI" id="CHEBI:59789"/>
    </ligand>
</feature>
<dbReference type="InterPro" id="IPR029063">
    <property type="entry name" value="SAM-dependent_MTases_sf"/>
</dbReference>
<dbReference type="SUPFAM" id="SSF53335">
    <property type="entry name" value="S-adenosyl-L-methionine-dependent methyltransferases"/>
    <property type="match status" value="1"/>
</dbReference>
<dbReference type="AlphaFoldDB" id="A0A6L2R570"/>
<comment type="subcellular location">
    <subcellularLocation>
        <location evidence="6">Cytoplasm</location>
    </subcellularLocation>
</comment>
<keyword evidence="5 6" id="KW-0949">S-adenosyl-L-methionine</keyword>
<proteinExistence type="inferred from homology"/>
<feature type="binding site" evidence="6">
    <location>
        <position position="132"/>
    </location>
    <ligand>
        <name>S-adenosyl-L-methionine</name>
        <dbReference type="ChEBI" id="CHEBI:59789"/>
    </ligand>
</feature>
<dbReference type="EMBL" id="BLLL01000003">
    <property type="protein sequence ID" value="GFH62687.1"/>
    <property type="molecule type" value="Genomic_DNA"/>
</dbReference>
<dbReference type="Pfam" id="PF06325">
    <property type="entry name" value="PrmA"/>
    <property type="match status" value="1"/>
</dbReference>
<dbReference type="GO" id="GO:0005737">
    <property type="term" value="C:cytoplasm"/>
    <property type="evidence" value="ECO:0007669"/>
    <property type="project" value="UniProtKB-SubCell"/>
</dbReference>
<comment type="caution">
    <text evidence="7">The sequence shown here is derived from an EMBL/GenBank/DDBJ whole genome shotgun (WGS) entry which is preliminary data.</text>
</comment>
<dbReference type="InterPro" id="IPR004498">
    <property type="entry name" value="Ribosomal_PrmA_MeTrfase"/>
</dbReference>
<accession>A0A6L2R570</accession>
<feature type="binding site" evidence="6">
    <location>
        <position position="179"/>
    </location>
    <ligand>
        <name>S-adenosyl-L-methionine</name>
        <dbReference type="ChEBI" id="CHEBI:59789"/>
    </ligand>
</feature>
<dbReference type="Proteomes" id="UP000505077">
    <property type="component" value="Unassembled WGS sequence"/>
</dbReference>
<evidence type="ECO:0000256" key="4">
    <source>
        <dbReference type="ARBA" id="ARBA00022679"/>
    </source>
</evidence>
<evidence type="ECO:0000256" key="6">
    <source>
        <dbReference type="HAMAP-Rule" id="MF_00735"/>
    </source>
</evidence>
<reference evidence="7 8" key="1">
    <citation type="journal article" date="2020" name="ISME J.">
        <title>Parallel Reductive Genome Evolution in Desulfovibrio Ectosymbionts Independently Acquired by Trichonympha Protists in the Termite Gut.</title>
        <authorList>
            <person name="Takeuchi M."/>
            <person name="Kuwahara H."/>
            <person name="Murakami T."/>
            <person name="Takahashi K."/>
            <person name="Kajitani R."/>
            <person name="Toyoda A."/>
            <person name="Itoh T."/>
            <person name="Ohkuma M."/>
            <person name="Hongoh Y."/>
        </authorList>
    </citation>
    <scope>NUCLEOTIDE SEQUENCE [LARGE SCALE GENOMIC DNA]</scope>
    <source>
        <strain evidence="7">ZnDsv-02</strain>
    </source>
</reference>